<feature type="signal peptide" evidence="1">
    <location>
        <begin position="1"/>
        <end position="19"/>
    </location>
</feature>
<feature type="domain" description="Peptidase S74" evidence="2">
    <location>
        <begin position="282"/>
        <end position="416"/>
    </location>
</feature>
<name>A0A3M9MUS2_9BACT</name>
<keyword evidence="4" id="KW-1185">Reference proteome</keyword>
<sequence>MKKTLLSLFTLLLLGEANAQSTTPYWSLAGNSNAGTAKLGTTNGVHLRFFTNNQERMRINAFGLVSIGSSTPNAKLYINSPAREDPLRVLVNNSTKLLVHKNGGVSVGYNQTPPHNGLMVNGNVALGTTELTPFYRLQVIGQSNTNGILTKGSAYAIQAESTTDSGIGVFSIAGKNGTGVHTYAGYIGVSAIGNSYGVYAQSAHTGIYGSGDVYGVHGITNSGWGVFGSSSKGAGVYGRGFEGTGGYFTSLDGTGLFASTTNGTYAAVFEGQISSFGSFQSSDQNMKKNVQEVENALSLVNQLKPKKYEFKDDAVYAKLNLPKGNHYGLLAQEVEKVLPDLVRESRHEVVDQEEISTNASLMEYPDKKEMNLKAMQPKAEKETISLKAVNYTELVPLLIKAIQEQQETITSLTERISQLESNAGAKTYLDVNKSGILLEQNHPNPFNQATTFRYTIPPGASAQINVYEAVSGKLMKTIPAPAEGRLQMSGNDLPAGNYVYTLIVNGRTAASKHMMVAR</sequence>
<evidence type="ECO:0000256" key="1">
    <source>
        <dbReference type="SAM" id="SignalP"/>
    </source>
</evidence>
<protein>
    <submittedName>
        <fullName evidence="3">T9SS C-terminal target domain-containing protein</fullName>
    </submittedName>
</protein>
<evidence type="ECO:0000313" key="3">
    <source>
        <dbReference type="EMBL" id="RNI28945.1"/>
    </source>
</evidence>
<gene>
    <name evidence="3" type="ORF">EFB08_05790</name>
</gene>
<dbReference type="OrthoDB" id="9807669at2"/>
<reference evidence="3 4" key="1">
    <citation type="submission" date="2018-11" db="EMBL/GenBank/DDBJ databases">
        <title>Rufibacter latericius sp. nov., isolated from water in Baiyang Lake.</title>
        <authorList>
            <person name="Yang Y."/>
        </authorList>
    </citation>
    <scope>NUCLEOTIDE SEQUENCE [LARGE SCALE GENOMIC DNA]</scope>
    <source>
        <strain evidence="3 4">R-22-1c-1</strain>
    </source>
</reference>
<organism evidence="3 4">
    <name type="scientific">Rufibacter latericius</name>
    <dbReference type="NCBI Taxonomy" id="2487040"/>
    <lineage>
        <taxon>Bacteria</taxon>
        <taxon>Pseudomonadati</taxon>
        <taxon>Bacteroidota</taxon>
        <taxon>Cytophagia</taxon>
        <taxon>Cytophagales</taxon>
        <taxon>Hymenobacteraceae</taxon>
        <taxon>Rufibacter</taxon>
    </lineage>
</organism>
<dbReference type="NCBIfam" id="TIGR04183">
    <property type="entry name" value="Por_Secre_tail"/>
    <property type="match status" value="1"/>
</dbReference>
<dbReference type="PROSITE" id="PS51688">
    <property type="entry name" value="ICA"/>
    <property type="match status" value="1"/>
</dbReference>
<keyword evidence="1" id="KW-0732">Signal</keyword>
<proteinExistence type="predicted"/>
<dbReference type="InterPro" id="IPR030392">
    <property type="entry name" value="S74_ICA"/>
</dbReference>
<dbReference type="InterPro" id="IPR036388">
    <property type="entry name" value="WH-like_DNA-bd_sf"/>
</dbReference>
<dbReference type="AlphaFoldDB" id="A0A3M9MUS2"/>
<accession>A0A3M9MUS2</accession>
<dbReference type="EMBL" id="RJJD01000003">
    <property type="protein sequence ID" value="RNI28945.1"/>
    <property type="molecule type" value="Genomic_DNA"/>
</dbReference>
<feature type="chain" id="PRO_5018159908" evidence="1">
    <location>
        <begin position="20"/>
        <end position="518"/>
    </location>
</feature>
<dbReference type="Gene3D" id="1.10.10.10">
    <property type="entry name" value="Winged helix-like DNA-binding domain superfamily/Winged helix DNA-binding domain"/>
    <property type="match status" value="1"/>
</dbReference>
<dbReference type="RefSeq" id="WP_123126003.1">
    <property type="nucleotide sequence ID" value="NZ_RJJD01000003.1"/>
</dbReference>
<evidence type="ECO:0000259" key="2">
    <source>
        <dbReference type="PROSITE" id="PS51688"/>
    </source>
</evidence>
<dbReference type="Pfam" id="PF13884">
    <property type="entry name" value="Peptidase_S74"/>
    <property type="match status" value="1"/>
</dbReference>
<dbReference type="InterPro" id="IPR026444">
    <property type="entry name" value="Secre_tail"/>
</dbReference>
<comment type="caution">
    <text evidence="3">The sequence shown here is derived from an EMBL/GenBank/DDBJ whole genome shotgun (WGS) entry which is preliminary data.</text>
</comment>
<dbReference type="Proteomes" id="UP000272117">
    <property type="component" value="Unassembled WGS sequence"/>
</dbReference>
<evidence type="ECO:0000313" key="4">
    <source>
        <dbReference type="Proteomes" id="UP000272117"/>
    </source>
</evidence>